<dbReference type="AlphaFoldDB" id="A0A928KU85"/>
<dbReference type="Pfam" id="PF12708">
    <property type="entry name" value="Pect-lyase_RHGA_epim"/>
    <property type="match status" value="1"/>
</dbReference>
<dbReference type="GO" id="GO:0005975">
    <property type="term" value="P:carbohydrate metabolic process"/>
    <property type="evidence" value="ECO:0007669"/>
    <property type="project" value="InterPro"/>
</dbReference>
<keyword evidence="2 4" id="KW-0378">Hydrolase</keyword>
<dbReference type="RefSeq" id="WP_326839826.1">
    <property type="nucleotide sequence ID" value="NZ_SVNY01000001.1"/>
</dbReference>
<dbReference type="SUPFAM" id="SSF51126">
    <property type="entry name" value="Pectin lyase-like"/>
    <property type="match status" value="1"/>
</dbReference>
<evidence type="ECO:0000256" key="2">
    <source>
        <dbReference type="ARBA" id="ARBA00022801"/>
    </source>
</evidence>
<organism evidence="6 7">
    <name type="scientific">Faecalispora sporosphaeroides</name>
    <dbReference type="NCBI Taxonomy" id="1549"/>
    <lineage>
        <taxon>Bacteria</taxon>
        <taxon>Bacillati</taxon>
        <taxon>Bacillota</taxon>
        <taxon>Clostridia</taxon>
        <taxon>Eubacteriales</taxon>
        <taxon>Oscillospiraceae</taxon>
        <taxon>Faecalispora</taxon>
    </lineage>
</organism>
<evidence type="ECO:0000256" key="1">
    <source>
        <dbReference type="ARBA" id="ARBA00008834"/>
    </source>
</evidence>
<comment type="caution">
    <text evidence="6">The sequence shown here is derived from an EMBL/GenBank/DDBJ whole genome shotgun (WGS) entry which is preliminary data.</text>
</comment>
<sequence length="511" mass="56447">MLNVLTTTPFGFVLELEQDGCFFTPQPYTLLVNGTPRLTGSDPVISLFGLRPDTEYRVEVRGLGEPAAAVIRTERCGFAIHIKDYNAAGDGIRNDTAAIHAAIYSAPPGSVVIFPRGEYLVEHIFLKSGVDLYLEEGAVVRQNPNRDALAIVKGYQKSYDYTDAVINASWEGNPLDCFCSLIYGKDVRQVRIYGNGVLNGGGMEGGWWNEPKKKNRAFRPRNISLVNCSDIAVCGLTSRNSAAWNIHPLYSNNLSFYGLTIQSDPHSPNTDGLNPESCENVQIVGCRFQVGDDCIAIKSGKLFLSRRHLRPSRGIAVRRCLMEEGHGGVVIGSEISCGVQNVLVENCLFRRTDRGFRIKTRRGRGSTSVVDGVRFSHVKMEQVSHCFVVNMFYHCDPDGHSDLVQCKDALPAGPETPAVQNITLSGICADGIAGSAVFLYGLPESPIRNVKIENSRFRFAEQRLLECPDMMDDPVLIPNLGIYARHVRGLTFKNNQMEGTHVDEIEREEKA</sequence>
<protein>
    <submittedName>
        <fullName evidence="6">Glycoside hydrolase family 28 protein</fullName>
    </submittedName>
</protein>
<dbReference type="Pfam" id="PF00295">
    <property type="entry name" value="Glyco_hydro_28"/>
    <property type="match status" value="1"/>
</dbReference>
<evidence type="ECO:0000259" key="5">
    <source>
        <dbReference type="Pfam" id="PF12708"/>
    </source>
</evidence>
<dbReference type="PANTHER" id="PTHR31339">
    <property type="entry name" value="PECTIN LYASE-RELATED"/>
    <property type="match status" value="1"/>
</dbReference>
<proteinExistence type="inferred from homology"/>
<dbReference type="Gene3D" id="2.160.20.10">
    <property type="entry name" value="Single-stranded right-handed beta-helix, Pectin lyase-like"/>
    <property type="match status" value="1"/>
</dbReference>
<dbReference type="InterPro" id="IPR011050">
    <property type="entry name" value="Pectin_lyase_fold/virulence"/>
</dbReference>
<evidence type="ECO:0000313" key="6">
    <source>
        <dbReference type="EMBL" id="MBE6832326.1"/>
    </source>
</evidence>
<evidence type="ECO:0000256" key="4">
    <source>
        <dbReference type="RuleBase" id="RU361169"/>
    </source>
</evidence>
<comment type="similarity">
    <text evidence="1 4">Belongs to the glycosyl hydrolase 28 family.</text>
</comment>
<dbReference type="PROSITE" id="PS00502">
    <property type="entry name" value="POLYGALACTURONASE"/>
    <property type="match status" value="1"/>
</dbReference>
<reference evidence="6" key="1">
    <citation type="submission" date="2019-04" db="EMBL/GenBank/DDBJ databases">
        <title>Evolution of Biomass-Degrading Anaerobic Consortia Revealed by Metagenomics.</title>
        <authorList>
            <person name="Peng X."/>
        </authorList>
    </citation>
    <scope>NUCLEOTIDE SEQUENCE</scope>
    <source>
        <strain evidence="6">SIG551</strain>
    </source>
</reference>
<name>A0A928KU85_9FIRM</name>
<keyword evidence="3 4" id="KW-0326">Glycosidase</keyword>
<feature type="domain" description="Rhamnogalacturonase A/B/Epimerase-like pectate lyase" evidence="5">
    <location>
        <begin position="80"/>
        <end position="133"/>
    </location>
</feature>
<dbReference type="InterPro" id="IPR006626">
    <property type="entry name" value="PbH1"/>
</dbReference>
<dbReference type="InterPro" id="IPR012334">
    <property type="entry name" value="Pectin_lyas_fold"/>
</dbReference>
<accession>A0A928KU85</accession>
<dbReference type="Proteomes" id="UP000754750">
    <property type="component" value="Unassembled WGS sequence"/>
</dbReference>
<dbReference type="GO" id="GO:0004650">
    <property type="term" value="F:polygalacturonase activity"/>
    <property type="evidence" value="ECO:0007669"/>
    <property type="project" value="InterPro"/>
</dbReference>
<dbReference type="SMART" id="SM00710">
    <property type="entry name" value="PbH1"/>
    <property type="match status" value="5"/>
</dbReference>
<dbReference type="InterPro" id="IPR024535">
    <property type="entry name" value="RHGA/B-epi-like_pectate_lyase"/>
</dbReference>
<dbReference type="PANTHER" id="PTHR31339:SF9">
    <property type="entry name" value="PLASMIN AND FIBRONECTIN-BINDING PROTEIN A"/>
    <property type="match status" value="1"/>
</dbReference>
<evidence type="ECO:0000313" key="7">
    <source>
        <dbReference type="Proteomes" id="UP000754750"/>
    </source>
</evidence>
<gene>
    <name evidence="6" type="ORF">E7512_01870</name>
</gene>
<dbReference type="InterPro" id="IPR000743">
    <property type="entry name" value="Glyco_hydro_28"/>
</dbReference>
<dbReference type="InterPro" id="IPR051801">
    <property type="entry name" value="GH28_Enzymes"/>
</dbReference>
<evidence type="ECO:0000256" key="3">
    <source>
        <dbReference type="ARBA" id="ARBA00023295"/>
    </source>
</evidence>
<dbReference type="EMBL" id="SVNY01000001">
    <property type="protein sequence ID" value="MBE6832326.1"/>
    <property type="molecule type" value="Genomic_DNA"/>
</dbReference>